<evidence type="ECO:0000313" key="2">
    <source>
        <dbReference type="Proteomes" id="UP000494363"/>
    </source>
</evidence>
<dbReference type="Proteomes" id="UP000494363">
    <property type="component" value="Unassembled WGS sequence"/>
</dbReference>
<accession>A0A6J5F9S6</accession>
<sequence>MRAQLIGLRLHIRHECAGAVQHACQIEIRFRDARAVQHRQRRARRQRLLVQRCRIDPRRFAKLGDVRVAARGTRIVRCLLSFGCRLLARRERHRVIVRGEFGLVKQMRGGALGVDATRVDLGVVCERARHRQRLICHHHPFDVERQRIVMHRFAVIQRNAQHQVREEPQRVERQTHLFDIGRAASLDKAPRAQRRHLPFDGRMLRMHAGQAIRFAALQIAVELLIGRRALKQRARRTRRKARRFAYAPLPAVAARMADARLPVETERPEACGRVTNPMTRDGFVGLLEVRHRAVVRTEQRGEAIAVIAFTKRIAAMARTAERLRVAERHRHERLRFVDAQPRGIAPLPLAAHIERLAEARRGERHLHPLHRVPLRRVRAAGDEQLGTRFREHFVKRLWHARHPQRVDDGGPLLVLGQKTLDLRGERKKAERRHHETPFAAELIRACERTQRHRFDDFHRVLTGRSGSRRPA</sequence>
<protein>
    <submittedName>
        <fullName evidence="1">Uncharacterized protein</fullName>
    </submittedName>
</protein>
<proteinExistence type="predicted"/>
<evidence type="ECO:0000313" key="1">
    <source>
        <dbReference type="EMBL" id="CAB3773946.1"/>
    </source>
</evidence>
<dbReference type="EMBL" id="CADIKH010000092">
    <property type="protein sequence ID" value="CAB3773946.1"/>
    <property type="molecule type" value="Genomic_DNA"/>
</dbReference>
<name>A0A6J5F9S6_9BURK</name>
<reference evidence="1 2" key="1">
    <citation type="submission" date="2020-04" db="EMBL/GenBank/DDBJ databases">
        <authorList>
            <person name="De Canck E."/>
        </authorList>
    </citation>
    <scope>NUCLEOTIDE SEQUENCE [LARGE SCALE GENOMIC DNA]</scope>
    <source>
        <strain evidence="1 2">LMG 29542</strain>
    </source>
</reference>
<gene>
    <name evidence="1" type="ORF">LMG29542_07526</name>
</gene>
<keyword evidence="2" id="KW-1185">Reference proteome</keyword>
<organism evidence="1 2">
    <name type="scientific">Paraburkholderia humisilvae</name>
    <dbReference type="NCBI Taxonomy" id="627669"/>
    <lineage>
        <taxon>Bacteria</taxon>
        <taxon>Pseudomonadati</taxon>
        <taxon>Pseudomonadota</taxon>
        <taxon>Betaproteobacteria</taxon>
        <taxon>Burkholderiales</taxon>
        <taxon>Burkholderiaceae</taxon>
        <taxon>Paraburkholderia</taxon>
    </lineage>
</organism>
<dbReference type="AlphaFoldDB" id="A0A6J5F9S6"/>